<dbReference type="HOGENOM" id="CLU_071576_0_0_7"/>
<accession>W4MAT2</accession>
<proteinExistence type="predicted"/>
<name>W4MAT2_9BACT</name>
<dbReference type="Proteomes" id="UP000019140">
    <property type="component" value="Unassembled WGS sequence"/>
</dbReference>
<organism evidence="1 2">
    <name type="scientific">Candidatus Entotheonella gemina</name>
    <dbReference type="NCBI Taxonomy" id="1429439"/>
    <lineage>
        <taxon>Bacteria</taxon>
        <taxon>Pseudomonadati</taxon>
        <taxon>Nitrospinota/Tectimicrobiota group</taxon>
        <taxon>Candidatus Tectimicrobiota</taxon>
        <taxon>Candidatus Entotheonellia</taxon>
        <taxon>Candidatus Entotheonellales</taxon>
        <taxon>Candidatus Entotheonellaceae</taxon>
        <taxon>Candidatus Entotheonella</taxon>
    </lineage>
</organism>
<evidence type="ECO:0008006" key="3">
    <source>
        <dbReference type="Google" id="ProtNLM"/>
    </source>
</evidence>
<reference evidence="1 2" key="1">
    <citation type="journal article" date="2014" name="Nature">
        <title>An environmental bacterial taxon with a large and distinct metabolic repertoire.</title>
        <authorList>
            <person name="Wilson M.C."/>
            <person name="Mori T."/>
            <person name="Ruckert C."/>
            <person name="Uria A.R."/>
            <person name="Helf M.J."/>
            <person name="Takada K."/>
            <person name="Gernert C."/>
            <person name="Steffens U.A."/>
            <person name="Heycke N."/>
            <person name="Schmitt S."/>
            <person name="Rinke C."/>
            <person name="Helfrich E.J."/>
            <person name="Brachmann A.O."/>
            <person name="Gurgui C."/>
            <person name="Wakimoto T."/>
            <person name="Kracht M."/>
            <person name="Crusemann M."/>
            <person name="Hentschel U."/>
            <person name="Abe I."/>
            <person name="Matsunaga S."/>
            <person name="Kalinowski J."/>
            <person name="Takeyama H."/>
            <person name="Piel J."/>
        </authorList>
    </citation>
    <scope>NUCLEOTIDE SEQUENCE [LARGE SCALE GENOMIC DNA]</scope>
    <source>
        <strain evidence="2">TSY2</strain>
    </source>
</reference>
<dbReference type="Gene3D" id="1.10.30.50">
    <property type="match status" value="1"/>
</dbReference>
<dbReference type="EMBL" id="AZHX01000442">
    <property type="protein sequence ID" value="ETX07484.1"/>
    <property type="molecule type" value="Genomic_DNA"/>
</dbReference>
<comment type="caution">
    <text evidence="1">The sequence shown here is derived from an EMBL/GenBank/DDBJ whole genome shotgun (WGS) entry which is preliminary data.</text>
</comment>
<keyword evidence="2" id="KW-1185">Reference proteome</keyword>
<evidence type="ECO:0000313" key="2">
    <source>
        <dbReference type="Proteomes" id="UP000019140"/>
    </source>
</evidence>
<sequence>MRHVDFDPDQLSEKADQDWWRQWLSEAEAATAALILKWRASEPISADDFQSALWKALKVWLMEHVFHGKCAYCEIHLTGARQPGDAEHYRPKGEVRFVPDGRRRSIRASAYDEKGNSVDHPGYFWLAYHWRNLLPTCTMCNRAVKRNLFPTEDRHVFVIELTDDRLGELSEEPNETPIPFEAGSNGYLLPPMALDQHEAPQLLHPYRDDPSKHLRFGEGGVVVELSPQGESSIRVYKLDDNDLARERQKAQQRAWWQYQAAFQHAEANLNMTQDECHAFGWTFLTDWKDGREPFSAAGLDYVVYVKKAPEL</sequence>
<gene>
    <name evidence="1" type="ORF">ETSY2_10945</name>
</gene>
<evidence type="ECO:0000313" key="1">
    <source>
        <dbReference type="EMBL" id="ETX07484.1"/>
    </source>
</evidence>
<dbReference type="AlphaFoldDB" id="W4MAT2"/>
<protein>
    <recommendedName>
        <fullName evidence="3">HNH nuclease domain-containing protein</fullName>
    </recommendedName>
</protein>